<organism evidence="1 2">
    <name type="scientific">Ataeniobius toweri</name>
    <dbReference type="NCBI Taxonomy" id="208326"/>
    <lineage>
        <taxon>Eukaryota</taxon>
        <taxon>Metazoa</taxon>
        <taxon>Chordata</taxon>
        <taxon>Craniata</taxon>
        <taxon>Vertebrata</taxon>
        <taxon>Euteleostomi</taxon>
        <taxon>Actinopterygii</taxon>
        <taxon>Neopterygii</taxon>
        <taxon>Teleostei</taxon>
        <taxon>Neoteleostei</taxon>
        <taxon>Acanthomorphata</taxon>
        <taxon>Ovalentaria</taxon>
        <taxon>Atherinomorphae</taxon>
        <taxon>Cyprinodontiformes</taxon>
        <taxon>Goodeidae</taxon>
        <taxon>Ataeniobius</taxon>
    </lineage>
</organism>
<accession>A0ABU7CG29</accession>
<comment type="caution">
    <text evidence="1">The sequence shown here is derived from an EMBL/GenBank/DDBJ whole genome shotgun (WGS) entry which is preliminary data.</text>
</comment>
<proteinExistence type="predicted"/>
<name>A0ABU7CG29_9TELE</name>
<gene>
    <name evidence="1" type="ORF">ATANTOWER_002220</name>
</gene>
<evidence type="ECO:0000313" key="1">
    <source>
        <dbReference type="EMBL" id="MED6261200.1"/>
    </source>
</evidence>
<keyword evidence="2" id="KW-1185">Reference proteome</keyword>
<dbReference type="EMBL" id="JAHUTI010089736">
    <property type="protein sequence ID" value="MED6261200.1"/>
    <property type="molecule type" value="Genomic_DNA"/>
</dbReference>
<sequence>MPSGIISHFVSRDSPLLQIPAATAADRTGRRSSDATVNYITEYETAHHCFQLGNETQLPRNWSITVEKKSHVDFHSFSPLANEKTKQIKLTGIRRLVSFQLYQSKTWI</sequence>
<dbReference type="Proteomes" id="UP001345963">
    <property type="component" value="Unassembled WGS sequence"/>
</dbReference>
<reference evidence="1 2" key="1">
    <citation type="submission" date="2021-07" db="EMBL/GenBank/DDBJ databases">
        <authorList>
            <person name="Palmer J.M."/>
        </authorList>
    </citation>
    <scope>NUCLEOTIDE SEQUENCE [LARGE SCALE GENOMIC DNA]</scope>
    <source>
        <strain evidence="1 2">AT_MEX2019</strain>
        <tissue evidence="1">Muscle</tissue>
    </source>
</reference>
<protein>
    <submittedName>
        <fullName evidence="1">Uncharacterized protein</fullName>
    </submittedName>
</protein>
<evidence type="ECO:0000313" key="2">
    <source>
        <dbReference type="Proteomes" id="UP001345963"/>
    </source>
</evidence>